<dbReference type="OrthoDB" id="2468760at2"/>
<dbReference type="HOGENOM" id="CLU_2804048_0_0_9"/>
<organism evidence="1 2">
    <name type="scientific">Brevibacillus panacihumi W25</name>
    <dbReference type="NCBI Taxonomy" id="1408254"/>
    <lineage>
        <taxon>Bacteria</taxon>
        <taxon>Bacillati</taxon>
        <taxon>Bacillota</taxon>
        <taxon>Bacilli</taxon>
        <taxon>Bacillales</taxon>
        <taxon>Paenibacillaceae</taxon>
        <taxon>Brevibacillus</taxon>
    </lineage>
</organism>
<dbReference type="PATRIC" id="fig|1408254.3.peg.1710"/>
<dbReference type="RefSeq" id="WP_023555723.1">
    <property type="nucleotide sequence ID" value="NZ_KI629782.1"/>
</dbReference>
<evidence type="ECO:0000313" key="1">
    <source>
        <dbReference type="EMBL" id="EST55143.1"/>
    </source>
</evidence>
<comment type="caution">
    <text evidence="1">The sequence shown here is derived from an EMBL/GenBank/DDBJ whole genome shotgun (WGS) entry which is preliminary data.</text>
</comment>
<gene>
    <name evidence="1" type="ORF">T458_08625</name>
</gene>
<name>V6MIA2_9BACL</name>
<accession>V6MIA2</accession>
<sequence length="67" mass="7703">MEQYAEFFTTWREAASIRKKMNSSNIPYSLRQLPGKSNLLFVFPKVSISQYVYLHIVFGTKAGGAKR</sequence>
<evidence type="ECO:0000313" key="2">
    <source>
        <dbReference type="Proteomes" id="UP000017973"/>
    </source>
</evidence>
<dbReference type="EMBL" id="AYJU01000013">
    <property type="protein sequence ID" value="EST55143.1"/>
    <property type="molecule type" value="Genomic_DNA"/>
</dbReference>
<dbReference type="Proteomes" id="UP000017973">
    <property type="component" value="Unassembled WGS sequence"/>
</dbReference>
<keyword evidence="2" id="KW-1185">Reference proteome</keyword>
<dbReference type="AlphaFoldDB" id="V6MIA2"/>
<protein>
    <submittedName>
        <fullName evidence="1">Uncharacterized protein</fullName>
    </submittedName>
</protein>
<proteinExistence type="predicted"/>
<reference evidence="1 2" key="1">
    <citation type="journal article" date="2014" name="Genome Announc.">
        <title>Draft Genome Sequence of Brevibacillus panacihumi Strain W25, a Halotolerant Hydrocarbon-Degrading Bacterium.</title>
        <authorList>
            <person name="Wang X."/>
            <person name="Jin D."/>
            <person name="Zhou L."/>
            <person name="Wu L."/>
            <person name="An W."/>
            <person name="Chen Y."/>
            <person name="Zhao L."/>
        </authorList>
    </citation>
    <scope>NUCLEOTIDE SEQUENCE [LARGE SCALE GENOMIC DNA]</scope>
    <source>
        <strain evidence="1 2">W25</strain>
    </source>
</reference>